<comment type="caution">
    <text evidence="6">The sequence shown here is derived from an EMBL/GenBank/DDBJ whole genome shotgun (WGS) entry which is preliminary data.</text>
</comment>
<dbReference type="PROSITE" id="PS51898">
    <property type="entry name" value="TYR_RECOMBINASE"/>
    <property type="match status" value="1"/>
</dbReference>
<evidence type="ECO:0000313" key="6">
    <source>
        <dbReference type="EMBL" id="MST75757.1"/>
    </source>
</evidence>
<organism evidence="6 7">
    <name type="scientific">Roseburia porci</name>
    <dbReference type="NCBI Taxonomy" id="2605790"/>
    <lineage>
        <taxon>Bacteria</taxon>
        <taxon>Bacillati</taxon>
        <taxon>Bacillota</taxon>
        <taxon>Clostridia</taxon>
        <taxon>Lachnospirales</taxon>
        <taxon>Lachnospiraceae</taxon>
        <taxon>Roseburia</taxon>
    </lineage>
</organism>
<keyword evidence="7" id="KW-1185">Reference proteome</keyword>
<dbReference type="CDD" id="cd01189">
    <property type="entry name" value="INT_ICEBs1_C_like"/>
    <property type="match status" value="1"/>
</dbReference>
<dbReference type="GO" id="GO:0003677">
    <property type="term" value="F:DNA binding"/>
    <property type="evidence" value="ECO:0007669"/>
    <property type="project" value="UniProtKB-KW"/>
</dbReference>
<evidence type="ECO:0000313" key="7">
    <source>
        <dbReference type="Proteomes" id="UP000474024"/>
    </source>
</evidence>
<dbReference type="InterPro" id="IPR010998">
    <property type="entry name" value="Integrase_recombinase_N"/>
</dbReference>
<dbReference type="InterPro" id="IPR002104">
    <property type="entry name" value="Integrase_catalytic"/>
</dbReference>
<dbReference type="Gene3D" id="1.10.150.130">
    <property type="match status" value="1"/>
</dbReference>
<reference evidence="6 7" key="1">
    <citation type="submission" date="2019-08" db="EMBL/GenBank/DDBJ databases">
        <title>In-depth cultivation of the pig gut microbiome towards novel bacterial diversity and tailored functional studies.</title>
        <authorList>
            <person name="Wylensek D."/>
            <person name="Hitch T.C.A."/>
            <person name="Clavel T."/>
        </authorList>
    </citation>
    <scope>NUCLEOTIDE SEQUENCE [LARGE SCALE GENOMIC DNA]</scope>
    <source>
        <strain evidence="6 7">MUC/MUC-530-WT-4D</strain>
    </source>
</reference>
<dbReference type="PANTHER" id="PTHR30629">
    <property type="entry name" value="PROPHAGE INTEGRASE"/>
    <property type="match status" value="1"/>
</dbReference>
<accession>A0A6L5YUC7</accession>
<proteinExistence type="inferred from homology"/>
<gene>
    <name evidence="6" type="ORF">FYJ75_12280</name>
</gene>
<evidence type="ECO:0000256" key="4">
    <source>
        <dbReference type="ARBA" id="ARBA00023172"/>
    </source>
</evidence>
<evidence type="ECO:0000256" key="2">
    <source>
        <dbReference type="ARBA" id="ARBA00022908"/>
    </source>
</evidence>
<dbReference type="AlphaFoldDB" id="A0A6L5YUC7"/>
<protein>
    <submittedName>
        <fullName evidence="6">Site-specific integrase</fullName>
    </submittedName>
</protein>
<dbReference type="Pfam" id="PF00589">
    <property type="entry name" value="Phage_integrase"/>
    <property type="match status" value="1"/>
</dbReference>
<name>A0A6L5YUC7_9FIRM</name>
<dbReference type="Proteomes" id="UP000474024">
    <property type="component" value="Unassembled WGS sequence"/>
</dbReference>
<keyword evidence="3" id="KW-0238">DNA-binding</keyword>
<dbReference type="EMBL" id="VUNI01000025">
    <property type="protein sequence ID" value="MST75757.1"/>
    <property type="molecule type" value="Genomic_DNA"/>
</dbReference>
<evidence type="ECO:0000256" key="3">
    <source>
        <dbReference type="ARBA" id="ARBA00023125"/>
    </source>
</evidence>
<dbReference type="GO" id="GO:0015074">
    <property type="term" value="P:DNA integration"/>
    <property type="evidence" value="ECO:0007669"/>
    <property type="project" value="UniProtKB-KW"/>
</dbReference>
<sequence>MKILESGVTLGADEKQELADLVEKMNKRKVIENHPYAISVIQIDGKPYYTTYVADDSKKDGRRKISAQKREHLENKIYEDYKQKTTLSFDMVCKEWLKAHKSEVKPQSFQRLMTDYNRFIPNCNFAKKPIKSIEALQIREYLQKTIIDEKLGEQAYKNLKTILRGTFAHAVERKYILINPMRDLTVSTVNLAKPKKKAREEVVFTIKERDLLRDYITKDSENYGDTVPYSILLSFQLGLRVGELVALKWSDISKGTIHIQRQEVIYDVYDDDLNKTKSSVHEVVEYTKTQAGERILPLTPEAKRILDKIKEWNKIHKLKSDFIFVNASNHNFNRQRINTCLYSYCEKVDIIKKSSHKIRRSVISSLLDNLANKKAVQEFAGHENIETTFNSYYKNISDDDDLITGMCACL</sequence>
<dbReference type="GO" id="GO:0006310">
    <property type="term" value="P:DNA recombination"/>
    <property type="evidence" value="ECO:0007669"/>
    <property type="project" value="UniProtKB-KW"/>
</dbReference>
<keyword evidence="2" id="KW-0229">DNA integration</keyword>
<evidence type="ECO:0000259" key="5">
    <source>
        <dbReference type="PROSITE" id="PS51898"/>
    </source>
</evidence>
<dbReference type="PANTHER" id="PTHR30629:SF2">
    <property type="entry name" value="PROPHAGE INTEGRASE INTS-RELATED"/>
    <property type="match status" value="1"/>
</dbReference>
<dbReference type="Gene3D" id="1.10.443.10">
    <property type="entry name" value="Intergrase catalytic core"/>
    <property type="match status" value="1"/>
</dbReference>
<feature type="domain" description="Tyr recombinase" evidence="5">
    <location>
        <begin position="199"/>
        <end position="406"/>
    </location>
</feature>
<dbReference type="InterPro" id="IPR011010">
    <property type="entry name" value="DNA_brk_join_enz"/>
</dbReference>
<dbReference type="InterPro" id="IPR013762">
    <property type="entry name" value="Integrase-like_cat_sf"/>
</dbReference>
<dbReference type="SUPFAM" id="SSF56349">
    <property type="entry name" value="DNA breaking-rejoining enzymes"/>
    <property type="match status" value="1"/>
</dbReference>
<keyword evidence="4" id="KW-0233">DNA recombination</keyword>
<comment type="similarity">
    <text evidence="1">Belongs to the 'phage' integrase family.</text>
</comment>
<dbReference type="InterPro" id="IPR050808">
    <property type="entry name" value="Phage_Integrase"/>
</dbReference>
<evidence type="ECO:0000256" key="1">
    <source>
        <dbReference type="ARBA" id="ARBA00008857"/>
    </source>
</evidence>